<dbReference type="RefSeq" id="WP_367880170.1">
    <property type="nucleotide sequence ID" value="NZ_JBFNXX010000068.1"/>
</dbReference>
<reference evidence="2 3" key="1">
    <citation type="submission" date="2024-07" db="EMBL/GenBank/DDBJ databases">
        <title>Marimonas sp.nov., isolated from tidal-flat sediment.</title>
        <authorList>
            <person name="Jayan J.N."/>
            <person name="Lee S.S."/>
        </authorList>
    </citation>
    <scope>NUCLEOTIDE SEQUENCE [LARGE SCALE GENOMIC DNA]</scope>
    <source>
        <strain evidence="2 3">MJW-29</strain>
    </source>
</reference>
<comment type="caution">
    <text evidence="2">The sequence shown here is derived from an EMBL/GenBank/DDBJ whole genome shotgun (WGS) entry which is preliminary data.</text>
</comment>
<evidence type="ECO:0000256" key="1">
    <source>
        <dbReference type="SAM" id="MobiDB-lite"/>
    </source>
</evidence>
<keyword evidence="3" id="KW-1185">Reference proteome</keyword>
<dbReference type="Proteomes" id="UP001556098">
    <property type="component" value="Unassembled WGS sequence"/>
</dbReference>
<accession>A0ABV3RU02</accession>
<gene>
    <name evidence="2" type="ORF">AB2B41_23040</name>
</gene>
<name>A0ABV3RU02_9RHOB</name>
<protein>
    <submittedName>
        <fullName evidence="2">Uncharacterized protein</fullName>
    </submittedName>
</protein>
<proteinExistence type="predicted"/>
<evidence type="ECO:0000313" key="2">
    <source>
        <dbReference type="EMBL" id="MEW9922482.1"/>
    </source>
</evidence>
<feature type="compositionally biased region" description="Acidic residues" evidence="1">
    <location>
        <begin position="106"/>
        <end position="118"/>
    </location>
</feature>
<evidence type="ECO:0000313" key="3">
    <source>
        <dbReference type="Proteomes" id="UP001556098"/>
    </source>
</evidence>
<dbReference type="EMBL" id="JBFNXX010000068">
    <property type="protein sequence ID" value="MEW9922482.1"/>
    <property type="molecule type" value="Genomic_DNA"/>
</dbReference>
<organism evidence="2 3">
    <name type="scientific">Sulfitobacter sediminis</name>
    <dbReference type="NCBI Taxonomy" id="3234186"/>
    <lineage>
        <taxon>Bacteria</taxon>
        <taxon>Pseudomonadati</taxon>
        <taxon>Pseudomonadota</taxon>
        <taxon>Alphaproteobacteria</taxon>
        <taxon>Rhodobacterales</taxon>
        <taxon>Roseobacteraceae</taxon>
        <taxon>Sulfitobacter</taxon>
    </lineage>
</organism>
<sequence length="124" mass="13791">MRHSSKNPLLEVSQFASDGGQLIGRDPRDIPLEHYIGRSFLVGLEAVRAKCLDCAFDPKEVRKCVQTDCPLWPLRMGCVPKALRKAAMRAKTLRRPSAATTPAEFVEAEQNPDDEAENDAERAI</sequence>
<feature type="region of interest" description="Disordered" evidence="1">
    <location>
        <begin position="93"/>
        <end position="124"/>
    </location>
</feature>